<reference evidence="2" key="1">
    <citation type="submission" date="2013-10" db="EMBL/GenBank/DDBJ databases">
        <title>Genomic analysis of the causative agents of coccidiosis in chickens.</title>
        <authorList>
            <person name="Reid A.J."/>
            <person name="Blake D."/>
            <person name="Billington K."/>
            <person name="Browne H."/>
            <person name="Dunn M."/>
            <person name="Hung S."/>
            <person name="Kawahara F."/>
            <person name="Miranda-Saavedra D."/>
            <person name="Mourier T."/>
            <person name="Nagra H."/>
            <person name="Otto T.D."/>
            <person name="Rawlings N."/>
            <person name="Sanchez A."/>
            <person name="Sanders M."/>
            <person name="Subramaniam C."/>
            <person name="Tay Y."/>
            <person name="Dear P."/>
            <person name="Doerig C."/>
            <person name="Gruber A."/>
            <person name="Parkinson J."/>
            <person name="Shirley M."/>
            <person name="Wan K.L."/>
            <person name="Berriman M."/>
            <person name="Tomley F."/>
            <person name="Pain A."/>
        </authorList>
    </citation>
    <scope>NUCLEOTIDE SEQUENCE [LARGE SCALE GENOMIC DNA]</scope>
    <source>
        <strain evidence="2">Weybridge</strain>
    </source>
</reference>
<name>U6M1J3_EIMMA</name>
<dbReference type="OMA" id="RNWDPWR"/>
<evidence type="ECO:0000313" key="3">
    <source>
        <dbReference type="Proteomes" id="UP000030763"/>
    </source>
</evidence>
<feature type="region of interest" description="Disordered" evidence="1">
    <location>
        <begin position="234"/>
        <end position="312"/>
    </location>
</feature>
<proteinExistence type="predicted"/>
<organism evidence="2 3">
    <name type="scientific">Eimeria maxima</name>
    <name type="common">Coccidian parasite</name>
    <dbReference type="NCBI Taxonomy" id="5804"/>
    <lineage>
        <taxon>Eukaryota</taxon>
        <taxon>Sar</taxon>
        <taxon>Alveolata</taxon>
        <taxon>Apicomplexa</taxon>
        <taxon>Conoidasida</taxon>
        <taxon>Coccidia</taxon>
        <taxon>Eucoccidiorida</taxon>
        <taxon>Eimeriorina</taxon>
        <taxon>Eimeriidae</taxon>
        <taxon>Eimeria</taxon>
    </lineage>
</organism>
<dbReference type="RefSeq" id="XP_013334539.1">
    <property type="nucleotide sequence ID" value="XM_013479085.1"/>
</dbReference>
<feature type="compositionally biased region" description="Polar residues" evidence="1">
    <location>
        <begin position="154"/>
        <end position="168"/>
    </location>
</feature>
<reference evidence="2" key="2">
    <citation type="submission" date="2013-10" db="EMBL/GenBank/DDBJ databases">
        <authorList>
            <person name="Aslett M."/>
        </authorList>
    </citation>
    <scope>NUCLEOTIDE SEQUENCE [LARGE SCALE GENOMIC DNA]</scope>
    <source>
        <strain evidence="2">Weybridge</strain>
    </source>
</reference>
<dbReference type="AlphaFoldDB" id="U6M1J3"/>
<evidence type="ECO:0000313" key="2">
    <source>
        <dbReference type="EMBL" id="CDJ57891.1"/>
    </source>
</evidence>
<evidence type="ECO:0000256" key="1">
    <source>
        <dbReference type="SAM" id="MobiDB-lite"/>
    </source>
</evidence>
<feature type="compositionally biased region" description="Polar residues" evidence="1">
    <location>
        <begin position="248"/>
        <end position="259"/>
    </location>
</feature>
<dbReference type="OrthoDB" id="347684at2759"/>
<gene>
    <name evidence="2" type="ORF">EMWEY_00012180</name>
</gene>
<accession>U6M1J3</accession>
<dbReference type="EMBL" id="HG719409">
    <property type="protein sequence ID" value="CDJ57891.1"/>
    <property type="molecule type" value="Genomic_DNA"/>
</dbReference>
<dbReference type="Proteomes" id="UP000030763">
    <property type="component" value="Unassembled WGS sequence"/>
</dbReference>
<feature type="region of interest" description="Disordered" evidence="1">
    <location>
        <begin position="121"/>
        <end position="168"/>
    </location>
</feature>
<protein>
    <submittedName>
        <fullName evidence="2">Uncharacterized protein</fullName>
    </submittedName>
</protein>
<dbReference type="GeneID" id="25335204"/>
<keyword evidence="3" id="KW-1185">Reference proteome</keyword>
<sequence length="627" mass="68188">MQRFSDSDDASVPLAEVEDSNRVSLEEENIRTGVSELGAVETPGRSGSVRVLHVGSALLSVFAILLILTKCAGNTHSLKGRKIAGRQLAGRDGRHMKDRMVDEIVQLCLELEEDHPDIFQPSETVQPIQPAPPPSGDASPELQKTQPGAGMQPISVTQPSAVTQPGAVTQQRAVMQPSPVMQPNPVVQPRAAMDSSVEDAWLSGWGVVPDVSSDVSQSPHVPATSREYGYLGGVPGAGEGLGSPDEGPSTSAWGSNSMVPSAGGVVNPDPSEPNYSFLPRGEETSSPLDSGERGAHLMASQPQPEPETGSLTQLVQPSTQDGIPTGIPMAFAGRKRKFEEIATSVSSISADGLDRLPASERRMMYEAIRGWTTRSTRQQSSGAPLIRAMLQASGRSSAVQASDGGDNSAQLSAILRDSSRDHPFYKTPTLQQGVTWRPFSLDVARACNPRVHSIDFNLRYMRTLLLQDAIQQNEMKGFINKMEVIAGYLLEFHCKSVLSATPRDAARHLGVRYLILDTLYAATEVLGKPGNANSWWAELVKNIPCEVAEYDCERSLGPQFLANVKTARELSVALQKLKLGVRPSSLETVRLKRMLFCEDTSPPFFRSRNWDPWRQDNNRWLGRGHRK</sequence>
<dbReference type="VEuPathDB" id="ToxoDB:EMWEY_00012180"/>